<dbReference type="Pfam" id="PF00015">
    <property type="entry name" value="MCPsignal"/>
    <property type="match status" value="1"/>
</dbReference>
<dbReference type="Pfam" id="PF12729">
    <property type="entry name" value="4HB_MCP_1"/>
    <property type="match status" value="1"/>
</dbReference>
<evidence type="ECO:0000256" key="2">
    <source>
        <dbReference type="ARBA" id="ARBA00022500"/>
    </source>
</evidence>
<keyword evidence="7" id="KW-0812">Transmembrane</keyword>
<feature type="domain" description="HAMP" evidence="9">
    <location>
        <begin position="306"/>
        <end position="358"/>
    </location>
</feature>
<dbReference type="GO" id="GO:0007165">
    <property type="term" value="P:signal transduction"/>
    <property type="evidence" value="ECO:0007669"/>
    <property type="project" value="UniProtKB-KW"/>
</dbReference>
<dbReference type="CDD" id="cd11386">
    <property type="entry name" value="MCP_signal"/>
    <property type="match status" value="1"/>
</dbReference>
<dbReference type="FunFam" id="1.10.287.950:FF:000001">
    <property type="entry name" value="Methyl-accepting chemotaxis sensory transducer"/>
    <property type="match status" value="1"/>
</dbReference>
<dbReference type="PANTHER" id="PTHR43531:SF11">
    <property type="entry name" value="METHYL-ACCEPTING CHEMOTAXIS PROTEIN 3"/>
    <property type="match status" value="1"/>
</dbReference>
<organism evidence="10 11">
    <name type="scientific">Zoogloea oleivorans</name>
    <dbReference type="NCBI Taxonomy" id="1552750"/>
    <lineage>
        <taxon>Bacteria</taxon>
        <taxon>Pseudomonadati</taxon>
        <taxon>Pseudomonadota</taxon>
        <taxon>Betaproteobacteria</taxon>
        <taxon>Rhodocyclales</taxon>
        <taxon>Zoogloeaceae</taxon>
        <taxon>Zoogloea</taxon>
    </lineage>
</organism>
<dbReference type="OrthoDB" id="8899037at2"/>
<keyword evidence="5" id="KW-0175">Coiled coil</keyword>
<dbReference type="Gene3D" id="1.20.120.1530">
    <property type="match status" value="1"/>
</dbReference>
<dbReference type="GO" id="GO:0005886">
    <property type="term" value="C:plasma membrane"/>
    <property type="evidence" value="ECO:0007669"/>
    <property type="project" value="TreeGrafter"/>
</dbReference>
<feature type="coiled-coil region" evidence="5">
    <location>
        <begin position="731"/>
        <end position="769"/>
    </location>
</feature>
<keyword evidence="7" id="KW-0472">Membrane</keyword>
<dbReference type="EMBL" id="SDKK01000004">
    <property type="protein sequence ID" value="TYC60754.1"/>
    <property type="molecule type" value="Genomic_DNA"/>
</dbReference>
<dbReference type="SUPFAM" id="SSF58104">
    <property type="entry name" value="Methyl-accepting chemotaxis protein (MCP) signaling domain"/>
    <property type="match status" value="1"/>
</dbReference>
<dbReference type="Proteomes" id="UP000389128">
    <property type="component" value="Unassembled WGS sequence"/>
</dbReference>
<accession>A0A6C2D4H1</accession>
<feature type="domain" description="HAMP" evidence="9">
    <location>
        <begin position="488"/>
        <end position="540"/>
    </location>
</feature>
<evidence type="ECO:0000259" key="9">
    <source>
        <dbReference type="PROSITE" id="PS50885"/>
    </source>
</evidence>
<keyword evidence="7" id="KW-1133">Transmembrane helix</keyword>
<dbReference type="InterPro" id="IPR047347">
    <property type="entry name" value="YvaQ-like_sensor"/>
</dbReference>
<evidence type="ECO:0000313" key="10">
    <source>
        <dbReference type="EMBL" id="TYC60754.1"/>
    </source>
</evidence>
<feature type="domain" description="HAMP" evidence="9">
    <location>
        <begin position="215"/>
        <end position="267"/>
    </location>
</feature>
<reference evidence="10 11" key="1">
    <citation type="submission" date="2019-01" db="EMBL/GenBank/DDBJ databases">
        <title>Zoogloea oleivorans genome sequencing and assembly.</title>
        <authorList>
            <person name="Tancsics A."/>
            <person name="Farkas M."/>
            <person name="Kriszt B."/>
            <person name="Maroti G."/>
            <person name="Horvath B."/>
        </authorList>
    </citation>
    <scope>NUCLEOTIDE SEQUENCE [LARGE SCALE GENOMIC DNA]</scope>
    <source>
        <strain evidence="10 11">Buc</strain>
    </source>
</reference>
<proteinExistence type="inferred from homology"/>
<dbReference type="PROSITE" id="PS50111">
    <property type="entry name" value="CHEMOTAXIS_TRANSDUC_2"/>
    <property type="match status" value="1"/>
</dbReference>
<keyword evidence="2" id="KW-0145">Chemotaxis</keyword>
<comment type="subcellular location">
    <subcellularLocation>
        <location evidence="1">Membrane</location>
    </subcellularLocation>
</comment>
<dbReference type="RefSeq" id="WP_148577957.1">
    <property type="nucleotide sequence ID" value="NZ_SDKK01000004.1"/>
</dbReference>
<dbReference type="InterPro" id="IPR051310">
    <property type="entry name" value="MCP_chemotaxis"/>
</dbReference>
<protein>
    <submittedName>
        <fullName evidence="10">Methyl-accepting chemotaxis protein</fullName>
    </submittedName>
</protein>
<evidence type="ECO:0000256" key="3">
    <source>
        <dbReference type="ARBA" id="ARBA00029447"/>
    </source>
</evidence>
<dbReference type="InterPro" id="IPR024478">
    <property type="entry name" value="HlyB_4HB_MCP"/>
</dbReference>
<evidence type="ECO:0000256" key="5">
    <source>
        <dbReference type="SAM" id="Coils"/>
    </source>
</evidence>
<dbReference type="SMART" id="SM00283">
    <property type="entry name" value="MA"/>
    <property type="match status" value="1"/>
</dbReference>
<feature type="domain" description="Methyl-accepting transducer" evidence="8">
    <location>
        <begin position="545"/>
        <end position="760"/>
    </location>
</feature>
<keyword evidence="11" id="KW-1185">Reference proteome</keyword>
<dbReference type="CDD" id="cd06225">
    <property type="entry name" value="HAMP"/>
    <property type="match status" value="1"/>
</dbReference>
<sequence length="819" mass="86598">MFNNLKIGVRLGLGFAFVLLMLAAISILSITRINELNAGIDELAEGRIPKIVLSDELAFNVQLVGRGVRNMIMTTDKGIEKQQLEAIAKARSRNSEIYQQVAPLVQTEKGKAILAKATEARGKYNAVTDKLLLVADTSSSQYNQEKATQILFGEYTEVAGVYNAVLAEFAAFQIDGAKKAGVHAVELASSSRSLVITLASVAFVLAALFALWLTRSITRPVNQVVDAAKKMAAGDFDFTLKSDAKDEMGQVVQAVEAIQSAVKAMSSDAMLLAKAAVDGRLSTRADASKHQGDFRQIVDGVNQTLDSVINPLNVAANYVDRISKGDIPPKITDSYNGDFNAIKNNLNTCIDAVNKLVSDAGVLAKAAIEGRLATRADAAQHHGDFRKIVEGVNQTLDSVINPLNVAANYVDRISKGDIPAKITDSYNGDFNAIKNNLNTCIDAVGKLVADASLLSAAAIAGRLETRADGSQHQGDFRKIVDGVNGTLDAIVGPINEVRRIMTSIEQGDLTQNITQDYQGDFKALKEAVNNTVGKLSDTITQVRTAADALTNASGQVSATAQSLSQSSSEQAASVEESSASVEQMSASINQNAENAKVTDSLASKTAVEATEGGGAVKNTVDAMKKIAQKIGIIDDIAYQTNLLALNAAIEAARAGEHGKGFAVVAAEVRKLAERSQVAAQEIGGLAGDSVGLAERAGHLLDEIVPSIRKTSDLVQEIASASQEQSSGVAQINNAMNQLNQATQQNASASEELAATAEELGGQAEQLQQLMQFFTIDERNMGRGMGRAAPAAATRSPASKPRAGARVAGFAFNENDFEKF</sequence>
<evidence type="ECO:0000256" key="4">
    <source>
        <dbReference type="PROSITE-ProRule" id="PRU00284"/>
    </source>
</evidence>
<comment type="caution">
    <text evidence="10">The sequence shown here is derived from an EMBL/GenBank/DDBJ whole genome shotgun (WGS) entry which is preliminary data.</text>
</comment>
<dbReference type="CDD" id="cd19411">
    <property type="entry name" value="MCP2201-like_sensor"/>
    <property type="match status" value="1"/>
</dbReference>
<dbReference type="Pfam" id="PF18947">
    <property type="entry name" value="HAMP_2"/>
    <property type="match status" value="3"/>
</dbReference>
<dbReference type="InterPro" id="IPR003660">
    <property type="entry name" value="HAMP_dom"/>
</dbReference>
<evidence type="ECO:0000256" key="1">
    <source>
        <dbReference type="ARBA" id="ARBA00004370"/>
    </source>
</evidence>
<feature type="transmembrane region" description="Helical" evidence="7">
    <location>
        <begin position="12"/>
        <end position="30"/>
    </location>
</feature>
<evidence type="ECO:0000313" key="11">
    <source>
        <dbReference type="Proteomes" id="UP000389128"/>
    </source>
</evidence>
<dbReference type="PANTHER" id="PTHR43531">
    <property type="entry name" value="PROTEIN ICFG"/>
    <property type="match status" value="1"/>
</dbReference>
<feature type="region of interest" description="Disordered" evidence="6">
    <location>
        <begin position="560"/>
        <end position="584"/>
    </location>
</feature>
<dbReference type="SUPFAM" id="SSF158472">
    <property type="entry name" value="HAMP domain-like"/>
    <property type="match status" value="1"/>
</dbReference>
<dbReference type="Gene3D" id="1.10.287.950">
    <property type="entry name" value="Methyl-accepting chemotaxis protein"/>
    <property type="match status" value="1"/>
</dbReference>
<dbReference type="InterPro" id="IPR004090">
    <property type="entry name" value="Chemotax_Me-accpt_rcpt"/>
</dbReference>
<name>A0A6C2D4H1_9RHOO</name>
<feature type="domain" description="HAMP" evidence="9">
    <location>
        <begin position="397"/>
        <end position="449"/>
    </location>
</feature>
<dbReference type="InterPro" id="IPR004089">
    <property type="entry name" value="MCPsignal_dom"/>
</dbReference>
<gene>
    <name evidence="10" type="ORF">ETQ85_04975</name>
</gene>
<dbReference type="GO" id="GO:0004888">
    <property type="term" value="F:transmembrane signaling receptor activity"/>
    <property type="evidence" value="ECO:0007669"/>
    <property type="project" value="InterPro"/>
</dbReference>
<dbReference type="PROSITE" id="PS50885">
    <property type="entry name" value="HAMP"/>
    <property type="match status" value="4"/>
</dbReference>
<dbReference type="SMART" id="SM00304">
    <property type="entry name" value="HAMP"/>
    <property type="match status" value="4"/>
</dbReference>
<evidence type="ECO:0000256" key="6">
    <source>
        <dbReference type="SAM" id="MobiDB-lite"/>
    </source>
</evidence>
<evidence type="ECO:0000256" key="7">
    <source>
        <dbReference type="SAM" id="Phobius"/>
    </source>
</evidence>
<dbReference type="PRINTS" id="PR00260">
    <property type="entry name" value="CHEMTRNSDUCR"/>
</dbReference>
<dbReference type="Gene3D" id="6.10.340.10">
    <property type="match status" value="1"/>
</dbReference>
<dbReference type="AlphaFoldDB" id="A0A6C2D4H1"/>
<evidence type="ECO:0000259" key="8">
    <source>
        <dbReference type="PROSITE" id="PS50111"/>
    </source>
</evidence>
<dbReference type="Pfam" id="PF00672">
    <property type="entry name" value="HAMP"/>
    <property type="match status" value="1"/>
</dbReference>
<keyword evidence="4" id="KW-0807">Transducer</keyword>
<comment type="similarity">
    <text evidence="3">Belongs to the methyl-accepting chemotaxis (MCP) protein family.</text>
</comment>
<dbReference type="GO" id="GO:0006935">
    <property type="term" value="P:chemotaxis"/>
    <property type="evidence" value="ECO:0007669"/>
    <property type="project" value="UniProtKB-KW"/>
</dbReference>